<comment type="caution">
    <text evidence="1">The sequence shown here is derived from an EMBL/GenBank/DDBJ whole genome shotgun (WGS) entry which is preliminary data.</text>
</comment>
<dbReference type="PANTHER" id="PTHR31143:SF2">
    <property type="entry name" value="FR47-LIKE DOMAIN-CONTAINING PROTEIN-RELATED"/>
    <property type="match status" value="1"/>
</dbReference>
<dbReference type="InterPro" id="IPR016181">
    <property type="entry name" value="Acyl_CoA_acyltransferase"/>
</dbReference>
<accession>A0A103RJ46</accession>
<dbReference type="Pfam" id="PF12746">
    <property type="entry name" value="GNAT_acetyltran"/>
    <property type="match status" value="1"/>
</dbReference>
<evidence type="ECO:0000313" key="1">
    <source>
        <dbReference type="EMBL" id="KVG68743.1"/>
    </source>
</evidence>
<dbReference type="RefSeq" id="WP_059750947.1">
    <property type="nucleotide sequence ID" value="NZ_LOXM01000108.1"/>
</dbReference>
<dbReference type="EMBL" id="LOXM01000108">
    <property type="protein sequence ID" value="KVG68743.1"/>
    <property type="molecule type" value="Genomic_DNA"/>
</dbReference>
<dbReference type="SUPFAM" id="SSF55729">
    <property type="entry name" value="Acyl-CoA N-acyltransferases (Nat)"/>
    <property type="match status" value="1"/>
</dbReference>
<dbReference type="OrthoDB" id="9796381at2"/>
<dbReference type="Proteomes" id="UP000064029">
    <property type="component" value="Unassembled WGS sequence"/>
</dbReference>
<protein>
    <recommendedName>
        <fullName evidence="3">N-acetyltransferase domain-containing protein</fullName>
    </recommendedName>
</protein>
<dbReference type="InterPro" id="IPR027365">
    <property type="entry name" value="GNAT_acetyltra_YdfB-like"/>
</dbReference>
<evidence type="ECO:0000313" key="2">
    <source>
        <dbReference type="Proteomes" id="UP000064029"/>
    </source>
</evidence>
<dbReference type="PANTHER" id="PTHR31143">
    <property type="match status" value="1"/>
</dbReference>
<sequence length="284" mass="31920">MRVYEFVVSATFLRFAFTFIAPPMSVSSMHKLRDIHFHRAKYLFNDDYPNLPLVHGVIEGVLPGEVYADSEYLPTRCLVVTNAAYAFSIGLRQPDDIRHALDILGDRDEIKLVIPQLSVDDAARYGLAPVARRQYRYAGACPQDIENTSGYQVLPVESALLFRRCQWSGFMASILGSEANFMERGSAFVLFDQNSDAIASEAFAIRSRGFAEIAAVTNPIYQGRGLSTLLCSQFIQWVMDRDLQPIWSCDEANAASWRVAEKLGMDLSVSYTFFKRAAHFADAR</sequence>
<gene>
    <name evidence="1" type="ORF">WJ33_23310</name>
</gene>
<proteinExistence type="predicted"/>
<reference evidence="1 2" key="1">
    <citation type="submission" date="2015-11" db="EMBL/GenBank/DDBJ databases">
        <title>Expanding the genomic diversity of Burkholderia species for the development of highly accurate diagnostics.</title>
        <authorList>
            <person name="Sahl J."/>
            <person name="Keim P."/>
            <person name="Wagner D."/>
        </authorList>
    </citation>
    <scope>NUCLEOTIDE SEQUENCE [LARGE SCALE GENOMIC DNA]</scope>
    <source>
        <strain evidence="1 2">MSMB2036</strain>
    </source>
</reference>
<organism evidence="1 2">
    <name type="scientific">Burkholderia ubonensis</name>
    <dbReference type="NCBI Taxonomy" id="101571"/>
    <lineage>
        <taxon>Bacteria</taxon>
        <taxon>Pseudomonadati</taxon>
        <taxon>Pseudomonadota</taxon>
        <taxon>Betaproteobacteria</taxon>
        <taxon>Burkholderiales</taxon>
        <taxon>Burkholderiaceae</taxon>
        <taxon>Burkholderia</taxon>
        <taxon>Burkholderia cepacia complex</taxon>
    </lineage>
</organism>
<dbReference type="Gene3D" id="3.40.630.30">
    <property type="match status" value="1"/>
</dbReference>
<evidence type="ECO:0008006" key="3">
    <source>
        <dbReference type="Google" id="ProtNLM"/>
    </source>
</evidence>
<name>A0A103RJ46_9BURK</name>
<dbReference type="AlphaFoldDB" id="A0A103RJ46"/>